<keyword evidence="3" id="KW-0156">Chromatin regulator</keyword>
<dbReference type="Proteomes" id="UP000006671">
    <property type="component" value="Unassembled WGS sequence"/>
</dbReference>
<comment type="subcellular location">
    <subcellularLocation>
        <location evidence="1">Nucleus</location>
    </subcellularLocation>
</comment>
<gene>
    <name evidence="10" type="ORF">NAEGRDRAFT_76767</name>
</gene>
<keyword evidence="4" id="KW-0805">Transcription regulation</keyword>
<dbReference type="VEuPathDB" id="AmoebaDB:NAEGRDRAFT_76767"/>
<dbReference type="Pfam" id="PF09340">
    <property type="entry name" value="NuA4"/>
    <property type="match status" value="1"/>
</dbReference>
<evidence type="ECO:0000256" key="4">
    <source>
        <dbReference type="ARBA" id="ARBA00023015"/>
    </source>
</evidence>
<reference evidence="10 11" key="1">
    <citation type="journal article" date="2010" name="Cell">
        <title>The genome of Naegleria gruberi illuminates early eukaryotic versatility.</title>
        <authorList>
            <person name="Fritz-Laylin L.K."/>
            <person name="Prochnik S.E."/>
            <person name="Ginger M.L."/>
            <person name="Dacks J.B."/>
            <person name="Carpenter M.L."/>
            <person name="Field M.C."/>
            <person name="Kuo A."/>
            <person name="Paredez A."/>
            <person name="Chapman J."/>
            <person name="Pham J."/>
            <person name="Shu S."/>
            <person name="Neupane R."/>
            <person name="Cipriano M."/>
            <person name="Mancuso J."/>
            <person name="Tu H."/>
            <person name="Salamov A."/>
            <person name="Lindquist E."/>
            <person name="Shapiro H."/>
            <person name="Lucas S."/>
            <person name="Grigoriev I.V."/>
            <person name="Cande W.Z."/>
            <person name="Fulton C."/>
            <person name="Rokhsar D.S."/>
            <person name="Dawson S.C."/>
        </authorList>
    </citation>
    <scope>NUCLEOTIDE SEQUENCE [LARGE SCALE GENOMIC DNA]</scope>
    <source>
        <strain evidence="10 11">NEG-M</strain>
    </source>
</reference>
<evidence type="ECO:0000256" key="2">
    <source>
        <dbReference type="ARBA" id="ARBA00010916"/>
    </source>
</evidence>
<dbReference type="GeneID" id="8859702"/>
<dbReference type="GO" id="GO:0006325">
    <property type="term" value="P:chromatin organization"/>
    <property type="evidence" value="ECO:0007669"/>
    <property type="project" value="UniProtKB-KW"/>
</dbReference>
<evidence type="ECO:0000256" key="5">
    <source>
        <dbReference type="ARBA" id="ARBA00023054"/>
    </source>
</evidence>
<dbReference type="OrthoDB" id="440324at2759"/>
<evidence type="ECO:0000256" key="3">
    <source>
        <dbReference type="ARBA" id="ARBA00022853"/>
    </source>
</evidence>
<keyword evidence="6" id="KW-0804">Transcription</keyword>
<dbReference type="KEGG" id="ngr:NAEGRDRAFT_76767"/>
<dbReference type="InterPro" id="IPR015418">
    <property type="entry name" value="Eaf6"/>
</dbReference>
<evidence type="ECO:0000256" key="9">
    <source>
        <dbReference type="SAM" id="MobiDB-lite"/>
    </source>
</evidence>
<feature type="region of interest" description="Disordered" evidence="9">
    <location>
        <begin position="45"/>
        <end position="68"/>
    </location>
</feature>
<comment type="similarity">
    <text evidence="2">Belongs to the EAF6 family.</text>
</comment>
<sequence length="172" mass="19906">MEELLRRRQKLEDELKILQQEIYQSEENYIQDTWHNGNAIKGYDGYLSNKSSQRGKSSSSASTSSSTYKIKEKDRIFSDSSLFLKFDKKGRRERDTSCLSYGRIEFVDESSLIWDPVPINIHHSMSSFSMSNNNIVNSSEEENVMLNGDQSLSDQHLMPPPPKQIRNQFSNK</sequence>
<accession>D2W5S4</accession>
<dbReference type="PANTHER" id="PTHR13476">
    <property type="entry name" value="CHROMATIN MODIFICATION-RELATED PROTEIN MEAF6"/>
    <property type="match status" value="1"/>
</dbReference>
<keyword evidence="7" id="KW-0539">Nucleus</keyword>
<evidence type="ECO:0000256" key="1">
    <source>
        <dbReference type="ARBA" id="ARBA00004123"/>
    </source>
</evidence>
<keyword evidence="11" id="KW-1185">Reference proteome</keyword>
<feature type="coiled-coil region" evidence="8">
    <location>
        <begin position="1"/>
        <end position="28"/>
    </location>
</feature>
<proteinExistence type="inferred from homology"/>
<dbReference type="FunCoup" id="D2W5S4">
    <property type="interactions" value="239"/>
</dbReference>
<evidence type="ECO:0000313" key="11">
    <source>
        <dbReference type="Proteomes" id="UP000006671"/>
    </source>
</evidence>
<dbReference type="GO" id="GO:0005634">
    <property type="term" value="C:nucleus"/>
    <property type="evidence" value="ECO:0007669"/>
    <property type="project" value="UniProtKB-SubCell"/>
</dbReference>
<dbReference type="RefSeq" id="XP_002668322.1">
    <property type="nucleotide sequence ID" value="XM_002668276.1"/>
</dbReference>
<feature type="region of interest" description="Disordered" evidence="9">
    <location>
        <begin position="145"/>
        <end position="172"/>
    </location>
</feature>
<keyword evidence="5 8" id="KW-0175">Coiled coil</keyword>
<evidence type="ECO:0000313" key="10">
    <source>
        <dbReference type="EMBL" id="EFC35578.1"/>
    </source>
</evidence>
<evidence type="ECO:0000256" key="6">
    <source>
        <dbReference type="ARBA" id="ARBA00023163"/>
    </source>
</evidence>
<organism evidence="11">
    <name type="scientific">Naegleria gruberi</name>
    <name type="common">Amoeba</name>
    <dbReference type="NCBI Taxonomy" id="5762"/>
    <lineage>
        <taxon>Eukaryota</taxon>
        <taxon>Discoba</taxon>
        <taxon>Heterolobosea</taxon>
        <taxon>Tetramitia</taxon>
        <taxon>Eutetramitia</taxon>
        <taxon>Vahlkampfiidae</taxon>
        <taxon>Naegleria</taxon>
    </lineage>
</organism>
<dbReference type="AlphaFoldDB" id="D2W5S4"/>
<protein>
    <submittedName>
        <fullName evidence="10">Predicted protein</fullName>
    </submittedName>
</protein>
<evidence type="ECO:0000256" key="7">
    <source>
        <dbReference type="ARBA" id="ARBA00023242"/>
    </source>
</evidence>
<name>D2W5S4_NAEGR</name>
<dbReference type="GO" id="GO:0000123">
    <property type="term" value="C:histone acetyltransferase complex"/>
    <property type="evidence" value="ECO:0007669"/>
    <property type="project" value="InterPro"/>
</dbReference>
<evidence type="ECO:0000256" key="8">
    <source>
        <dbReference type="SAM" id="Coils"/>
    </source>
</evidence>
<feature type="compositionally biased region" description="Low complexity" evidence="9">
    <location>
        <begin position="48"/>
        <end position="66"/>
    </location>
</feature>
<dbReference type="EMBL" id="GG739137">
    <property type="protein sequence ID" value="EFC35578.1"/>
    <property type="molecule type" value="Genomic_DNA"/>
</dbReference>
<dbReference type="InParanoid" id="D2W5S4"/>